<dbReference type="KEGG" id="otr:OTERR_06380"/>
<evidence type="ECO:0000313" key="4">
    <source>
        <dbReference type="Proteomes" id="UP000323671"/>
    </source>
</evidence>
<dbReference type="EMBL" id="CP022579">
    <property type="protein sequence ID" value="QEL64114.1"/>
    <property type="molecule type" value="Genomic_DNA"/>
</dbReference>
<proteinExistence type="predicted"/>
<evidence type="ECO:0000313" key="3">
    <source>
        <dbReference type="EMBL" id="QEL64114.1"/>
    </source>
</evidence>
<keyword evidence="4" id="KW-1185">Reference proteome</keyword>
<dbReference type="InterPro" id="IPR046703">
    <property type="entry name" value="DUF6776"/>
</dbReference>
<gene>
    <name evidence="3" type="ORF">OTERR_06380</name>
</gene>
<keyword evidence="2" id="KW-1133">Transmembrane helix</keyword>
<dbReference type="Pfam" id="PF20567">
    <property type="entry name" value="DUF6776"/>
    <property type="match status" value="1"/>
</dbReference>
<name>A0A5C1E652_9RHOO</name>
<organism evidence="3 4">
    <name type="scientific">Oryzomicrobium terrae</name>
    <dbReference type="NCBI Taxonomy" id="1735038"/>
    <lineage>
        <taxon>Bacteria</taxon>
        <taxon>Pseudomonadati</taxon>
        <taxon>Pseudomonadota</taxon>
        <taxon>Betaproteobacteria</taxon>
        <taxon>Rhodocyclales</taxon>
        <taxon>Rhodocyclaceae</taxon>
        <taxon>Oryzomicrobium</taxon>
    </lineage>
</organism>
<dbReference type="Proteomes" id="UP000323671">
    <property type="component" value="Chromosome"/>
</dbReference>
<accession>A0A5C1E652</accession>
<sequence>MALAGAALIRRRLRERFSITAPRVAVRPHLPWPWRIGGLLVAFIVGVAGGAWGYAWHSTPRTPAVALASDLQAWQARVTELEAEVATLRQSSGTAESSLNIERGAQVQLAQQLRNAERENAGLKEDLAFFEGLVPGAGGAEGGPTRITRLKVERDGATNQYRFRMLIAVQTGRGQAPFKGTLEMSVQTRQGDRDVMIKVPSSDAPDVAKYRLEIRNFLRKEGVFSVPPGAVVTKVEARLVQDGAIKAQQEFTL</sequence>
<reference evidence="3 4" key="1">
    <citation type="submission" date="2017-07" db="EMBL/GenBank/DDBJ databases">
        <title>Complete genome sequence of Oryzomicrobium terrae TPP412.</title>
        <authorList>
            <person name="Chiu L.-W."/>
            <person name="Lo K.-J."/>
            <person name="Tsai Y.-M."/>
            <person name="Lin S.-S."/>
            <person name="Kuo C.-H."/>
            <person name="Liu C.-T."/>
        </authorList>
    </citation>
    <scope>NUCLEOTIDE SEQUENCE [LARGE SCALE GENOMIC DNA]</scope>
    <source>
        <strain evidence="3 4">TPP412</strain>
    </source>
</reference>
<dbReference type="AlphaFoldDB" id="A0A5C1E652"/>
<feature type="coiled-coil region" evidence="1">
    <location>
        <begin position="64"/>
        <end position="133"/>
    </location>
</feature>
<feature type="transmembrane region" description="Helical" evidence="2">
    <location>
        <begin position="32"/>
        <end position="55"/>
    </location>
</feature>
<evidence type="ECO:0000256" key="1">
    <source>
        <dbReference type="SAM" id="Coils"/>
    </source>
</evidence>
<keyword evidence="1" id="KW-0175">Coiled coil</keyword>
<keyword evidence="2" id="KW-0472">Membrane</keyword>
<evidence type="ECO:0000256" key="2">
    <source>
        <dbReference type="SAM" id="Phobius"/>
    </source>
</evidence>
<protein>
    <submittedName>
        <fullName evidence="3">Uncharacterized protein</fullName>
    </submittedName>
</protein>
<keyword evidence="2" id="KW-0812">Transmembrane</keyword>